<dbReference type="PANTHER" id="PTHR28229:SF1">
    <property type="entry name" value="TRANSLOCATION PROTEIN SEC66"/>
    <property type="match status" value="1"/>
</dbReference>
<dbReference type="RefSeq" id="XP_017995580.1">
    <property type="nucleotide sequence ID" value="XM_018144902.1"/>
</dbReference>
<dbReference type="PANTHER" id="PTHR28229">
    <property type="entry name" value="TRANSLOCATION PROTEIN SEC66"/>
    <property type="match status" value="1"/>
</dbReference>
<dbReference type="Proteomes" id="UP000038010">
    <property type="component" value="Unassembled WGS sequence"/>
</dbReference>
<evidence type="ECO:0000313" key="4">
    <source>
        <dbReference type="Proteomes" id="UP000038010"/>
    </source>
</evidence>
<dbReference type="EMBL" id="LFJN01000038">
    <property type="protein sequence ID" value="KPI35617.1"/>
    <property type="molecule type" value="Genomic_DNA"/>
</dbReference>
<sequence>MASLTSLYIPITYLGLLVGAMYTFSHIYRRRQRLAKQRLAPYFPSHTARDAYLSLLHLPDTVHGSDKPVKVPDSVLKAALLNRAVTDVQRILHLRTRKPALSTLLQRGVVGDEIYQRLLRAEQEMEAEVQDVIAEAKASEMVQNEILKEKLAKHRDGIEQERQQWLNTKEATRKELMGESSTVEEVKKTEATGRDAYPTPPPDARQADEKSASPPPPKTASSDEDGVLVDTPGDAAAEATISTSGGGGGKKKKKGKK</sequence>
<protein>
    <submittedName>
        <fullName evidence="3">Translocation protein sec66</fullName>
    </submittedName>
</protein>
<proteinExistence type="predicted"/>
<dbReference type="InterPro" id="IPR018624">
    <property type="entry name" value="Sec66"/>
</dbReference>
<evidence type="ECO:0000256" key="1">
    <source>
        <dbReference type="SAM" id="MobiDB-lite"/>
    </source>
</evidence>
<dbReference type="GO" id="GO:0031207">
    <property type="term" value="C:Sec62/Sec63 complex"/>
    <property type="evidence" value="ECO:0007669"/>
    <property type="project" value="InterPro"/>
</dbReference>
<evidence type="ECO:0000313" key="3">
    <source>
        <dbReference type="EMBL" id="KPI35617.1"/>
    </source>
</evidence>
<accession>A0A0N1H4H5</accession>
<dbReference type="AlphaFoldDB" id="A0A0N1H4H5"/>
<keyword evidence="2" id="KW-1133">Transmembrane helix</keyword>
<keyword evidence="2" id="KW-0472">Membrane</keyword>
<feature type="region of interest" description="Disordered" evidence="1">
    <location>
        <begin position="163"/>
        <end position="257"/>
    </location>
</feature>
<feature type="transmembrane region" description="Helical" evidence="2">
    <location>
        <begin position="6"/>
        <end position="28"/>
    </location>
</feature>
<feature type="compositionally biased region" description="Basic and acidic residues" evidence="1">
    <location>
        <begin position="184"/>
        <end position="193"/>
    </location>
</feature>
<organism evidence="3 4">
    <name type="scientific">Cyphellophora attinorum</name>
    <dbReference type="NCBI Taxonomy" id="1664694"/>
    <lineage>
        <taxon>Eukaryota</taxon>
        <taxon>Fungi</taxon>
        <taxon>Dikarya</taxon>
        <taxon>Ascomycota</taxon>
        <taxon>Pezizomycotina</taxon>
        <taxon>Eurotiomycetes</taxon>
        <taxon>Chaetothyriomycetidae</taxon>
        <taxon>Chaetothyriales</taxon>
        <taxon>Cyphellophoraceae</taxon>
        <taxon>Cyphellophora</taxon>
    </lineage>
</organism>
<dbReference type="OrthoDB" id="73168at2759"/>
<reference evidence="3 4" key="1">
    <citation type="submission" date="2015-06" db="EMBL/GenBank/DDBJ databases">
        <title>Draft genome of the ant-associated black yeast Phialophora attae CBS 131958.</title>
        <authorList>
            <person name="Moreno L.F."/>
            <person name="Stielow B.J."/>
            <person name="de Hoog S."/>
            <person name="Vicente V.A."/>
            <person name="Weiss V.A."/>
            <person name="de Vries M."/>
            <person name="Cruz L.M."/>
            <person name="Souza E.M."/>
        </authorList>
    </citation>
    <scope>NUCLEOTIDE SEQUENCE [LARGE SCALE GENOMIC DNA]</scope>
    <source>
        <strain evidence="3 4">CBS 131958</strain>
    </source>
</reference>
<gene>
    <name evidence="3" type="ORF">AB675_4742</name>
</gene>
<dbReference type="Pfam" id="PF09802">
    <property type="entry name" value="Sec66"/>
    <property type="match status" value="1"/>
</dbReference>
<evidence type="ECO:0000256" key="2">
    <source>
        <dbReference type="SAM" id="Phobius"/>
    </source>
</evidence>
<keyword evidence="2" id="KW-0812">Transmembrane</keyword>
<comment type="caution">
    <text evidence="3">The sequence shown here is derived from an EMBL/GenBank/DDBJ whole genome shotgun (WGS) entry which is preliminary data.</text>
</comment>
<dbReference type="STRING" id="1664694.A0A0N1H4H5"/>
<dbReference type="VEuPathDB" id="FungiDB:AB675_4742"/>
<dbReference type="GO" id="GO:0031204">
    <property type="term" value="P:post-translational protein targeting to membrane, translocation"/>
    <property type="evidence" value="ECO:0007669"/>
    <property type="project" value="InterPro"/>
</dbReference>
<keyword evidence="4" id="KW-1185">Reference proteome</keyword>
<dbReference type="GeneID" id="28736781"/>
<name>A0A0N1H4H5_9EURO</name>